<sequence length="355" mass="37910">MLSPVLSAALLGLVLACAAAYLLFVTVPGKFAGGRALATSSVCVEGEPSTDCRRALEAAVTKVETEGKHYWLTLTERGGTVHRVDMSGPASVYGAVAVGNKVTATTWRGKIRYLDFHGMRQDTDDQPKDSYRFPFGTGMALLCLSATLFVCAAWWARRPSDNPALRPWQIAVPTVTGTLVAVLAFLAPLVTETASTAVVLTSFCAVPVLAGALLWIRVRRRRPIDTLEITPLVPEREMCFEGFAVRGEGPYLPGADGFLVVGPGRLAVTPDPDGRAARTQAPATLVADRVRVPSWRDPAAVRTWRSGPGVTLRQKRAQVVVECRDGDAQVLITADKRNAPWILGALGPAGPGVGR</sequence>
<feature type="transmembrane region" description="Helical" evidence="1">
    <location>
        <begin position="135"/>
        <end position="156"/>
    </location>
</feature>
<name>A0ABP3JKR5_9ACTN</name>
<reference evidence="3" key="1">
    <citation type="journal article" date="2019" name="Int. J. Syst. Evol. Microbiol.">
        <title>The Global Catalogue of Microorganisms (GCM) 10K type strain sequencing project: providing services to taxonomists for standard genome sequencing and annotation.</title>
        <authorList>
            <consortium name="The Broad Institute Genomics Platform"/>
            <consortium name="The Broad Institute Genome Sequencing Center for Infectious Disease"/>
            <person name="Wu L."/>
            <person name="Ma J."/>
        </authorList>
    </citation>
    <scope>NUCLEOTIDE SEQUENCE [LARGE SCALE GENOMIC DNA]</scope>
    <source>
        <strain evidence="3">JCM 10649</strain>
    </source>
</reference>
<evidence type="ECO:0000313" key="3">
    <source>
        <dbReference type="Proteomes" id="UP001499895"/>
    </source>
</evidence>
<evidence type="ECO:0000256" key="1">
    <source>
        <dbReference type="SAM" id="Phobius"/>
    </source>
</evidence>
<keyword evidence="1" id="KW-0812">Transmembrane</keyword>
<comment type="caution">
    <text evidence="2">The sequence shown here is derived from an EMBL/GenBank/DDBJ whole genome shotgun (WGS) entry which is preliminary data.</text>
</comment>
<protein>
    <recommendedName>
        <fullName evidence="4">Large integral membrane protein</fullName>
    </recommendedName>
</protein>
<keyword evidence="1" id="KW-0472">Membrane</keyword>
<proteinExistence type="predicted"/>
<evidence type="ECO:0008006" key="4">
    <source>
        <dbReference type="Google" id="ProtNLM"/>
    </source>
</evidence>
<keyword evidence="3" id="KW-1185">Reference proteome</keyword>
<organism evidence="2 3">
    <name type="scientific">Streptomyces stramineus</name>
    <dbReference type="NCBI Taxonomy" id="173861"/>
    <lineage>
        <taxon>Bacteria</taxon>
        <taxon>Bacillati</taxon>
        <taxon>Actinomycetota</taxon>
        <taxon>Actinomycetes</taxon>
        <taxon>Kitasatosporales</taxon>
        <taxon>Streptomycetaceae</taxon>
        <taxon>Streptomyces</taxon>
    </lineage>
</organism>
<dbReference type="Proteomes" id="UP001499895">
    <property type="component" value="Unassembled WGS sequence"/>
</dbReference>
<evidence type="ECO:0000313" key="2">
    <source>
        <dbReference type="EMBL" id="GAA0456919.1"/>
    </source>
</evidence>
<keyword evidence="1" id="KW-1133">Transmembrane helix</keyword>
<feature type="transmembrane region" description="Helical" evidence="1">
    <location>
        <begin position="196"/>
        <end position="216"/>
    </location>
</feature>
<gene>
    <name evidence="2" type="ORF">GCM10009544_19440</name>
</gene>
<dbReference type="EMBL" id="BAAAHB010000014">
    <property type="protein sequence ID" value="GAA0456919.1"/>
    <property type="molecule type" value="Genomic_DNA"/>
</dbReference>
<accession>A0ABP3JKR5</accession>
<feature type="transmembrane region" description="Helical" evidence="1">
    <location>
        <begin position="168"/>
        <end position="190"/>
    </location>
</feature>